<feature type="domain" description="Vacuolar protein sorting-associated protein 54 N-terminal" evidence="5">
    <location>
        <begin position="5"/>
        <end position="194"/>
    </location>
</feature>
<dbReference type="GO" id="GO:0090522">
    <property type="term" value="P:vesicle tethering involved in exocytosis"/>
    <property type="evidence" value="ECO:0007669"/>
    <property type="project" value="UniProtKB-UniRule"/>
</dbReference>
<dbReference type="EMBL" id="VJMJ01000163">
    <property type="protein sequence ID" value="KAF0729527.1"/>
    <property type="molecule type" value="Genomic_DNA"/>
</dbReference>
<name>A0A6G0WQ76_9STRA</name>
<dbReference type="InterPro" id="IPR019515">
    <property type="entry name" value="VPS54_N"/>
</dbReference>
<comment type="function">
    <text evidence="4">Component of the exocyst complex involved in the docking of exocytic vesicles with fusion sites on the plasma membrane.</text>
</comment>
<evidence type="ECO:0000313" key="6">
    <source>
        <dbReference type="EMBL" id="KAF0729527.1"/>
    </source>
</evidence>
<evidence type="ECO:0000256" key="2">
    <source>
        <dbReference type="ARBA" id="ARBA00022927"/>
    </source>
</evidence>
<dbReference type="GO" id="GO:0006612">
    <property type="term" value="P:protein targeting to membrane"/>
    <property type="evidence" value="ECO:0007669"/>
    <property type="project" value="UniProtKB-UniRule"/>
</dbReference>
<dbReference type="PANTHER" id="PTHR14146">
    <property type="entry name" value="EXOCYST COMPLEX COMPONENT 4"/>
    <property type="match status" value="1"/>
</dbReference>
<evidence type="ECO:0000256" key="1">
    <source>
        <dbReference type="ARBA" id="ARBA00022448"/>
    </source>
</evidence>
<organism evidence="6 7">
    <name type="scientific">Aphanomyces euteiches</name>
    <dbReference type="NCBI Taxonomy" id="100861"/>
    <lineage>
        <taxon>Eukaryota</taxon>
        <taxon>Sar</taxon>
        <taxon>Stramenopiles</taxon>
        <taxon>Oomycota</taxon>
        <taxon>Saprolegniomycetes</taxon>
        <taxon>Saprolegniales</taxon>
        <taxon>Verrucalvaceae</taxon>
        <taxon>Aphanomyces</taxon>
    </lineage>
</organism>
<dbReference type="GO" id="GO:0006893">
    <property type="term" value="P:Golgi to plasma membrane transport"/>
    <property type="evidence" value="ECO:0007669"/>
    <property type="project" value="TreeGrafter"/>
</dbReference>
<reference evidence="6 7" key="1">
    <citation type="submission" date="2019-07" db="EMBL/GenBank/DDBJ databases">
        <title>Genomics analysis of Aphanomyces spp. identifies a new class of oomycete effector associated with host adaptation.</title>
        <authorList>
            <person name="Gaulin E."/>
        </authorList>
    </citation>
    <scope>NUCLEOTIDE SEQUENCE [LARGE SCALE GENOMIC DNA]</scope>
    <source>
        <strain evidence="6 7">ATCC 201684</strain>
    </source>
</reference>
<proteinExistence type="inferred from homology"/>
<keyword evidence="4" id="KW-0268">Exocytosis</keyword>
<keyword evidence="7" id="KW-1185">Reference proteome</keyword>
<evidence type="ECO:0000256" key="3">
    <source>
        <dbReference type="ARBA" id="ARBA00023054"/>
    </source>
</evidence>
<dbReference type="GO" id="GO:0000145">
    <property type="term" value="C:exocyst"/>
    <property type="evidence" value="ECO:0007669"/>
    <property type="project" value="UniProtKB-UniRule"/>
</dbReference>
<dbReference type="InterPro" id="IPR039682">
    <property type="entry name" value="Sec8/EXOC4"/>
</dbReference>
<keyword evidence="1 4" id="KW-0813">Transport</keyword>
<comment type="similarity">
    <text evidence="4">Belongs to the SEC8 family.</text>
</comment>
<accession>A0A6G0WQ76</accession>
<dbReference type="AlphaFoldDB" id="A0A6G0WQ76"/>
<evidence type="ECO:0000256" key="4">
    <source>
        <dbReference type="RuleBase" id="RU367079"/>
    </source>
</evidence>
<dbReference type="PANTHER" id="PTHR14146:SF0">
    <property type="entry name" value="EXOCYST COMPLEX COMPONENT 4"/>
    <property type="match status" value="1"/>
</dbReference>
<dbReference type="GO" id="GO:0015031">
    <property type="term" value="P:protein transport"/>
    <property type="evidence" value="ECO:0007669"/>
    <property type="project" value="UniProtKB-KW"/>
</dbReference>
<keyword evidence="2 4" id="KW-0653">Protein transport</keyword>
<protein>
    <recommendedName>
        <fullName evidence="4">Exocyst complex component Sec8</fullName>
    </recommendedName>
</protein>
<comment type="caution">
    <text evidence="6">The sequence shown here is derived from an EMBL/GenBank/DDBJ whole genome shotgun (WGS) entry which is preliminary data.</text>
</comment>
<dbReference type="Proteomes" id="UP000481153">
    <property type="component" value="Unassembled WGS sequence"/>
</dbReference>
<keyword evidence="3" id="KW-0175">Coiled coil</keyword>
<evidence type="ECO:0000313" key="7">
    <source>
        <dbReference type="Proteomes" id="UP000481153"/>
    </source>
</evidence>
<dbReference type="Pfam" id="PF10475">
    <property type="entry name" value="Vps54_N"/>
    <property type="match status" value="1"/>
</dbReference>
<gene>
    <name evidence="6" type="ORF">Ae201684_012795</name>
</gene>
<dbReference type="VEuPathDB" id="FungiDB:AeMF1_016184"/>
<sequence>MKATEEIDRIFFDKKFSAAKYMLRFIVGATEDVRKEQLETISKYRALADKEIAGVVDANYTNFNASLKKFNTISNQLQDARAGLVEVSKRSMEGKAILTGKTKNLNDLLLLKYESKKVVQVVDDIDFIDKAPSKIRSALEQKNCSLAVDIYLRAFELVLSEKLAVFQAISSMRNSLMECKQIIEDHLVRNLESILFLKDVFGSFSKGLTQTVSTFQALLEADDVYNTDVHITSFSAENPLQEIVQAVKRLSREVDVAGTLKNTRAVQLKTVLGQIASLCKGKAFYEESTFGHHAASTNFQTYVQLLLQVMKKILQRHYVMVQYFNHTSCTMPDVVQKTFRLIHTDLNEFFGETKASESPSINNPTSEVGAGLFRFAQLHKDSSLQFNRNITDDDQVCPPSPFHLPIVHNDITTFSKSVEKICSASFANDIFNVYLTRQWIPRLKAEAENFLARPAALLKRRFELPMPLDTNFNTPDVHVLLHIVDVLFAIMQLIPAYGNDVASVVEFVVLRYVEECSAIVRKICEGTLNQLETGVAATELMRSFQDYSVYVAAKGNVPYQPLAKVLPSETVDAGPDSQSASSPPAHTYGFSYSLPTPIITTSTTAPEQPILNSQKEQLQLKEWDFETKFKDPAFWASPHVSKGLLFDQGKLAMLAYLNMACDAVSLHVEECMRSLLNIFGGSLEASNFTVALVIFVGLADECLFFLRRELRLHAFYYLTQVAQSPLDLPPDQTTFAPHDCIVAWNAHLMQLKLHLNATKMAFLLDGLDRLEATILMHILQHVSKISVGGVKQMHMNVCALQQNLTALFYGFPSIPRDFYRFERTKRYYHLLTLSETELELYLMENRRAFPTECLRAIWRVDVPTRALSKSSVNKLDSLLR</sequence>
<evidence type="ECO:0000259" key="5">
    <source>
        <dbReference type="Pfam" id="PF10475"/>
    </source>
</evidence>